<keyword evidence="6 10" id="KW-0067">ATP-binding</keyword>
<dbReference type="CDD" id="cd03215">
    <property type="entry name" value="ABC_Carb_Monos_II"/>
    <property type="match status" value="1"/>
</dbReference>
<protein>
    <submittedName>
        <fullName evidence="10">Sugar ABC transporter ATP-binding protein</fullName>
    </submittedName>
</protein>
<evidence type="ECO:0000313" key="11">
    <source>
        <dbReference type="Proteomes" id="UP000824260"/>
    </source>
</evidence>
<evidence type="ECO:0000259" key="9">
    <source>
        <dbReference type="PROSITE" id="PS50893"/>
    </source>
</evidence>
<gene>
    <name evidence="10" type="ORF">IAA52_13275</name>
</gene>
<comment type="subcellular location">
    <subcellularLocation>
        <location evidence="1">Cell membrane</location>
        <topology evidence="1">Peripheral membrane protein</topology>
    </subcellularLocation>
</comment>
<dbReference type="CDD" id="cd03216">
    <property type="entry name" value="ABC_Carb_Monos_I"/>
    <property type="match status" value="1"/>
</dbReference>
<dbReference type="FunFam" id="3.40.50.300:FF:000127">
    <property type="entry name" value="Ribose import ATP-binding protein RbsA"/>
    <property type="match status" value="1"/>
</dbReference>
<evidence type="ECO:0000256" key="3">
    <source>
        <dbReference type="ARBA" id="ARBA00022475"/>
    </source>
</evidence>
<dbReference type="PANTHER" id="PTHR43790">
    <property type="entry name" value="CARBOHYDRATE TRANSPORT ATP-BINDING PROTEIN MG119-RELATED"/>
    <property type="match status" value="1"/>
</dbReference>
<reference evidence="10" key="2">
    <citation type="journal article" date="2021" name="PeerJ">
        <title>Extensive microbial diversity within the chicken gut microbiome revealed by metagenomics and culture.</title>
        <authorList>
            <person name="Gilroy R."/>
            <person name="Ravi A."/>
            <person name="Getino M."/>
            <person name="Pursley I."/>
            <person name="Horton D.L."/>
            <person name="Alikhan N.F."/>
            <person name="Baker D."/>
            <person name="Gharbi K."/>
            <person name="Hall N."/>
            <person name="Watson M."/>
            <person name="Adriaenssens E.M."/>
            <person name="Foster-Nyarko E."/>
            <person name="Jarju S."/>
            <person name="Secka A."/>
            <person name="Antonio M."/>
            <person name="Oren A."/>
            <person name="Chaudhuri R.R."/>
            <person name="La Ragione R."/>
            <person name="Hildebrand F."/>
            <person name="Pallen M.J."/>
        </authorList>
    </citation>
    <scope>NUCLEOTIDE SEQUENCE</scope>
    <source>
        <strain evidence="10">ChiSjej6B24-2974</strain>
    </source>
</reference>
<evidence type="ECO:0000256" key="2">
    <source>
        <dbReference type="ARBA" id="ARBA00022448"/>
    </source>
</evidence>
<dbReference type="Proteomes" id="UP000824260">
    <property type="component" value="Unassembled WGS sequence"/>
</dbReference>
<reference evidence="10" key="1">
    <citation type="submission" date="2020-10" db="EMBL/GenBank/DDBJ databases">
        <authorList>
            <person name="Gilroy R."/>
        </authorList>
    </citation>
    <scope>NUCLEOTIDE SEQUENCE</scope>
    <source>
        <strain evidence="10">ChiSjej6B24-2974</strain>
    </source>
</reference>
<sequence>MEMLRMTGISKAFFGVTVLDNVDFCVEQGEVHALLGENGAGKSTLMNILAGVYTRDQGSIAFEGKTLEHVTVQSSEQAGIAFVHQELNLFNDLRVYENIFLRKERLTRLHTLDKKRMIAETAQLFESLGVDIDPTAMVSELETSKKQLLEIAKALHANAKLLILDEPTTALNNKEIDHLFSIVRRLRDDGKSFIFISHKMTEIFQIADRYTVLRNGKMIQTGRIADITPTEVTKLMVGESYSDADIYAARDLGEPILEMENLSGQGFENVSLSIRRGEVVGFTGLKGAGVSELMQTIFGVLPVSGGTLRVEGQTLEKNSIHRAMRNKIAMIAANRKENSILPDFTLLENNYVSEHTLSSKRPLIHKKQEKRRYARLHDLLGIKSNSDSDLITSLSGGNQQKVILARWLNTEADILLMDNPTQGIDVGAKAEIYKLILALAREGKTILVNTLEIPELQKVADRCVVFYHGHVQSVFEHSQISEENVMLSATNAINAVEGASIQ</sequence>
<dbReference type="EMBL" id="DVFZ01000122">
    <property type="protein sequence ID" value="HIQ84055.1"/>
    <property type="molecule type" value="Genomic_DNA"/>
</dbReference>
<keyword evidence="3" id="KW-1003">Cell membrane</keyword>
<dbReference type="PROSITE" id="PS00211">
    <property type="entry name" value="ABC_TRANSPORTER_1"/>
    <property type="match status" value="1"/>
</dbReference>
<evidence type="ECO:0000256" key="7">
    <source>
        <dbReference type="ARBA" id="ARBA00022967"/>
    </source>
</evidence>
<feature type="domain" description="ABC transporter" evidence="9">
    <location>
        <begin position="241"/>
        <end position="493"/>
    </location>
</feature>
<dbReference type="PROSITE" id="PS50893">
    <property type="entry name" value="ABC_TRANSPORTER_2"/>
    <property type="match status" value="2"/>
</dbReference>
<keyword evidence="8" id="KW-0472">Membrane</keyword>
<evidence type="ECO:0000256" key="4">
    <source>
        <dbReference type="ARBA" id="ARBA00022737"/>
    </source>
</evidence>
<dbReference type="AlphaFoldDB" id="A0A9D0ZP77"/>
<dbReference type="SUPFAM" id="SSF52540">
    <property type="entry name" value="P-loop containing nucleoside triphosphate hydrolases"/>
    <property type="match status" value="2"/>
</dbReference>
<proteinExistence type="predicted"/>
<evidence type="ECO:0000256" key="1">
    <source>
        <dbReference type="ARBA" id="ARBA00004202"/>
    </source>
</evidence>
<keyword evidence="5" id="KW-0547">Nucleotide-binding</keyword>
<dbReference type="GO" id="GO:0005886">
    <property type="term" value="C:plasma membrane"/>
    <property type="evidence" value="ECO:0007669"/>
    <property type="project" value="UniProtKB-SubCell"/>
</dbReference>
<dbReference type="SMART" id="SM00382">
    <property type="entry name" value="AAA"/>
    <property type="match status" value="2"/>
</dbReference>
<dbReference type="Gene3D" id="3.40.50.300">
    <property type="entry name" value="P-loop containing nucleotide triphosphate hydrolases"/>
    <property type="match status" value="2"/>
</dbReference>
<feature type="domain" description="ABC transporter" evidence="9">
    <location>
        <begin position="4"/>
        <end position="240"/>
    </location>
</feature>
<keyword evidence="7" id="KW-1278">Translocase</keyword>
<evidence type="ECO:0000313" key="10">
    <source>
        <dbReference type="EMBL" id="HIQ84055.1"/>
    </source>
</evidence>
<evidence type="ECO:0000256" key="8">
    <source>
        <dbReference type="ARBA" id="ARBA00023136"/>
    </source>
</evidence>
<dbReference type="InterPro" id="IPR027417">
    <property type="entry name" value="P-loop_NTPase"/>
</dbReference>
<dbReference type="InterPro" id="IPR050107">
    <property type="entry name" value="ABC_carbohydrate_import_ATPase"/>
</dbReference>
<dbReference type="InterPro" id="IPR003593">
    <property type="entry name" value="AAA+_ATPase"/>
</dbReference>
<keyword evidence="4" id="KW-0677">Repeat</keyword>
<name>A0A9D0ZP77_9FIRM</name>
<dbReference type="Pfam" id="PF00005">
    <property type="entry name" value="ABC_tran"/>
    <property type="match status" value="2"/>
</dbReference>
<organism evidence="10 11">
    <name type="scientific">Candidatus Pullichristensenella stercorigallinarum</name>
    <dbReference type="NCBI Taxonomy" id="2840909"/>
    <lineage>
        <taxon>Bacteria</taxon>
        <taxon>Bacillati</taxon>
        <taxon>Bacillota</taxon>
        <taxon>Clostridia</taxon>
        <taxon>Candidatus Pullichristensenella</taxon>
    </lineage>
</organism>
<comment type="caution">
    <text evidence="10">The sequence shown here is derived from an EMBL/GenBank/DDBJ whole genome shotgun (WGS) entry which is preliminary data.</text>
</comment>
<accession>A0A9D0ZP77</accession>
<evidence type="ECO:0000256" key="5">
    <source>
        <dbReference type="ARBA" id="ARBA00022741"/>
    </source>
</evidence>
<evidence type="ECO:0000256" key="6">
    <source>
        <dbReference type="ARBA" id="ARBA00022840"/>
    </source>
</evidence>
<dbReference type="InterPro" id="IPR003439">
    <property type="entry name" value="ABC_transporter-like_ATP-bd"/>
</dbReference>
<keyword evidence="2" id="KW-0813">Transport</keyword>
<dbReference type="InterPro" id="IPR017871">
    <property type="entry name" value="ABC_transporter-like_CS"/>
</dbReference>
<dbReference type="GO" id="GO:0005524">
    <property type="term" value="F:ATP binding"/>
    <property type="evidence" value="ECO:0007669"/>
    <property type="project" value="UniProtKB-KW"/>
</dbReference>
<dbReference type="GO" id="GO:0016887">
    <property type="term" value="F:ATP hydrolysis activity"/>
    <property type="evidence" value="ECO:0007669"/>
    <property type="project" value="InterPro"/>
</dbReference>
<dbReference type="PANTHER" id="PTHR43790:SF9">
    <property type="entry name" value="GALACTOFURANOSE TRANSPORTER ATP-BINDING PROTEIN YTFR"/>
    <property type="match status" value="1"/>
</dbReference>